<sequence>MPAVQMLWGSDRRTQVLVASAWLLTSSFQHSAPHDARGLIGPVPCRLTLSFLLCQGNWFPPPLPLSSHGCRHKATRTTTGLVAVPTGPSMRLVLLKGSIWVLLLSSLSTTGTSLLSTSQTYDPLTFKLNMDNNRIYSHSALYISLGAVLACNPNLHQ</sequence>
<dbReference type="Proteomes" id="UP000000768">
    <property type="component" value="Chromosome 4"/>
</dbReference>
<protein>
    <submittedName>
        <fullName evidence="1">Uncharacterized protein</fullName>
    </submittedName>
</protein>
<evidence type="ECO:0000313" key="1">
    <source>
        <dbReference type="EMBL" id="OQU84916.1"/>
    </source>
</evidence>
<dbReference type="InParanoid" id="A0A1Z5RNG3"/>
<dbReference type="Gramene" id="OQU84916">
    <property type="protein sequence ID" value="OQU84916"/>
    <property type="gene ID" value="SORBI_3004G143201"/>
</dbReference>
<accession>A0A1Z5RNG3</accession>
<dbReference type="EMBL" id="CM000763">
    <property type="protein sequence ID" value="OQU84916.1"/>
    <property type="molecule type" value="Genomic_DNA"/>
</dbReference>
<keyword evidence="2" id="KW-1185">Reference proteome</keyword>
<dbReference type="AlphaFoldDB" id="A0A1Z5RNG3"/>
<name>A0A1Z5RNG3_SORBI</name>
<proteinExistence type="predicted"/>
<gene>
    <name evidence="1" type="ORF">SORBI_3004G143201</name>
</gene>
<reference evidence="1 2" key="1">
    <citation type="journal article" date="2009" name="Nature">
        <title>The Sorghum bicolor genome and the diversification of grasses.</title>
        <authorList>
            <person name="Paterson A.H."/>
            <person name="Bowers J.E."/>
            <person name="Bruggmann R."/>
            <person name="Dubchak I."/>
            <person name="Grimwood J."/>
            <person name="Gundlach H."/>
            <person name="Haberer G."/>
            <person name="Hellsten U."/>
            <person name="Mitros T."/>
            <person name="Poliakov A."/>
            <person name="Schmutz J."/>
            <person name="Spannagl M."/>
            <person name="Tang H."/>
            <person name="Wang X."/>
            <person name="Wicker T."/>
            <person name="Bharti A.K."/>
            <person name="Chapman J."/>
            <person name="Feltus F.A."/>
            <person name="Gowik U."/>
            <person name="Grigoriev I.V."/>
            <person name="Lyons E."/>
            <person name="Maher C.A."/>
            <person name="Martis M."/>
            <person name="Narechania A."/>
            <person name="Otillar R.P."/>
            <person name="Penning B.W."/>
            <person name="Salamov A.A."/>
            <person name="Wang Y."/>
            <person name="Zhang L."/>
            <person name="Carpita N.C."/>
            <person name="Freeling M."/>
            <person name="Gingle A.R."/>
            <person name="Hash C.T."/>
            <person name="Keller B."/>
            <person name="Klein P."/>
            <person name="Kresovich S."/>
            <person name="McCann M.C."/>
            <person name="Ming R."/>
            <person name="Peterson D.G."/>
            <person name="Mehboob-ur-Rahman"/>
            <person name="Ware D."/>
            <person name="Westhoff P."/>
            <person name="Mayer K.F."/>
            <person name="Messing J."/>
            <person name="Rokhsar D.S."/>
        </authorList>
    </citation>
    <scope>NUCLEOTIDE SEQUENCE [LARGE SCALE GENOMIC DNA]</scope>
    <source>
        <strain evidence="2">cv. BTx623</strain>
    </source>
</reference>
<reference evidence="2" key="2">
    <citation type="journal article" date="2018" name="Plant J.">
        <title>The Sorghum bicolor reference genome: improved assembly, gene annotations, a transcriptome atlas, and signatures of genome organization.</title>
        <authorList>
            <person name="McCormick R.F."/>
            <person name="Truong S.K."/>
            <person name="Sreedasyam A."/>
            <person name="Jenkins J."/>
            <person name="Shu S."/>
            <person name="Sims D."/>
            <person name="Kennedy M."/>
            <person name="Amirebrahimi M."/>
            <person name="Weers B.D."/>
            <person name="McKinley B."/>
            <person name="Mattison A."/>
            <person name="Morishige D.T."/>
            <person name="Grimwood J."/>
            <person name="Schmutz J."/>
            <person name="Mullet J.E."/>
        </authorList>
    </citation>
    <scope>NUCLEOTIDE SEQUENCE [LARGE SCALE GENOMIC DNA]</scope>
    <source>
        <strain evidence="2">cv. BTx623</strain>
    </source>
</reference>
<evidence type="ECO:0000313" key="2">
    <source>
        <dbReference type="Proteomes" id="UP000000768"/>
    </source>
</evidence>
<organism evidence="1 2">
    <name type="scientific">Sorghum bicolor</name>
    <name type="common">Sorghum</name>
    <name type="synonym">Sorghum vulgare</name>
    <dbReference type="NCBI Taxonomy" id="4558"/>
    <lineage>
        <taxon>Eukaryota</taxon>
        <taxon>Viridiplantae</taxon>
        <taxon>Streptophyta</taxon>
        <taxon>Embryophyta</taxon>
        <taxon>Tracheophyta</taxon>
        <taxon>Spermatophyta</taxon>
        <taxon>Magnoliopsida</taxon>
        <taxon>Liliopsida</taxon>
        <taxon>Poales</taxon>
        <taxon>Poaceae</taxon>
        <taxon>PACMAD clade</taxon>
        <taxon>Panicoideae</taxon>
        <taxon>Andropogonodae</taxon>
        <taxon>Andropogoneae</taxon>
        <taxon>Sorghinae</taxon>
        <taxon>Sorghum</taxon>
    </lineage>
</organism>